<dbReference type="Proteomes" id="UP000649179">
    <property type="component" value="Unassembled WGS sequence"/>
</dbReference>
<reference evidence="1" key="2">
    <citation type="submission" date="2020-09" db="EMBL/GenBank/DDBJ databases">
        <authorList>
            <person name="Sun Q."/>
            <person name="Zhou Y."/>
        </authorList>
    </citation>
    <scope>NUCLEOTIDE SEQUENCE</scope>
    <source>
        <strain evidence="1">CGMCC 1.16067</strain>
    </source>
</reference>
<keyword evidence="2" id="KW-1185">Reference proteome</keyword>
<dbReference type="EMBL" id="BMKQ01000001">
    <property type="protein sequence ID" value="GGF53689.1"/>
    <property type="molecule type" value="Genomic_DNA"/>
</dbReference>
<sequence length="74" mass="8105">MPDLSVRTGRRRDWDGCGSGHLLTSVTPRGAREPWARDEGSCAMNEPEVQDQVEAPAEEVLVEEVSIDGMCGVY</sequence>
<protein>
    <recommendedName>
        <fullName evidence="3">Mycofactocin</fullName>
    </recommendedName>
</protein>
<evidence type="ECO:0000313" key="1">
    <source>
        <dbReference type="EMBL" id="GGF53689.1"/>
    </source>
</evidence>
<name>A0A917BR07_9ACTN</name>
<evidence type="ECO:0000313" key="2">
    <source>
        <dbReference type="Proteomes" id="UP000649179"/>
    </source>
</evidence>
<accession>A0A917BR07</accession>
<dbReference type="Pfam" id="PF23709">
    <property type="entry name" value="MftA"/>
    <property type="match status" value="1"/>
</dbReference>
<evidence type="ECO:0008006" key="3">
    <source>
        <dbReference type="Google" id="ProtNLM"/>
    </source>
</evidence>
<dbReference type="NCBIfam" id="TIGR03969">
    <property type="entry name" value="mycofactocin"/>
    <property type="match status" value="1"/>
</dbReference>
<comment type="caution">
    <text evidence="1">The sequence shown here is derived from an EMBL/GenBank/DDBJ whole genome shotgun (WGS) entry which is preliminary data.</text>
</comment>
<proteinExistence type="predicted"/>
<dbReference type="AlphaFoldDB" id="A0A917BR07"/>
<gene>
    <name evidence="1" type="ORF">GCM10011519_29490</name>
</gene>
<dbReference type="InterPro" id="IPR023988">
    <property type="entry name" value="MftA"/>
</dbReference>
<reference evidence="1" key="1">
    <citation type="journal article" date="2014" name="Int. J. Syst. Evol. Microbiol.">
        <title>Complete genome sequence of Corynebacterium casei LMG S-19264T (=DSM 44701T), isolated from a smear-ripened cheese.</title>
        <authorList>
            <consortium name="US DOE Joint Genome Institute (JGI-PGF)"/>
            <person name="Walter F."/>
            <person name="Albersmeier A."/>
            <person name="Kalinowski J."/>
            <person name="Ruckert C."/>
        </authorList>
    </citation>
    <scope>NUCLEOTIDE SEQUENCE</scope>
    <source>
        <strain evidence="1">CGMCC 1.16067</strain>
    </source>
</reference>
<organism evidence="1 2">
    <name type="scientific">Marmoricola endophyticus</name>
    <dbReference type="NCBI Taxonomy" id="2040280"/>
    <lineage>
        <taxon>Bacteria</taxon>
        <taxon>Bacillati</taxon>
        <taxon>Actinomycetota</taxon>
        <taxon>Actinomycetes</taxon>
        <taxon>Propionibacteriales</taxon>
        <taxon>Nocardioidaceae</taxon>
        <taxon>Marmoricola</taxon>
    </lineage>
</organism>